<comment type="similarity">
    <text evidence="1">Belongs to the metallo-dependent hydrolases superfamily. ATZ/TRZ family.</text>
</comment>
<dbReference type="InterPro" id="IPR011059">
    <property type="entry name" value="Metal-dep_hydrolase_composite"/>
</dbReference>
<reference evidence="4" key="1">
    <citation type="submission" date="2018-07" db="EMBL/GenBank/DDBJ databases">
        <authorList>
            <consortium name="GenomeTrakr network: Whole genome sequencing for foodborne pathogen traceback"/>
        </authorList>
    </citation>
    <scope>NUCLEOTIDE SEQUENCE</scope>
    <source>
        <strain evidence="4">MDH-2013-00175</strain>
    </source>
</reference>
<dbReference type="InterPro" id="IPR032466">
    <property type="entry name" value="Metal_Hydrolase"/>
</dbReference>
<dbReference type="Gene3D" id="2.30.40.10">
    <property type="entry name" value="Urease, subunit C, domain 1"/>
    <property type="match status" value="1"/>
</dbReference>
<evidence type="ECO:0000256" key="2">
    <source>
        <dbReference type="ARBA" id="ARBA00022801"/>
    </source>
</evidence>
<dbReference type="Pfam" id="PF01979">
    <property type="entry name" value="Amidohydro_1"/>
    <property type="match status" value="1"/>
</dbReference>
<organism evidence="4">
    <name type="scientific">Salmonella enterica I</name>
    <dbReference type="NCBI Taxonomy" id="59201"/>
    <lineage>
        <taxon>Bacteria</taxon>
        <taxon>Pseudomonadati</taxon>
        <taxon>Pseudomonadota</taxon>
        <taxon>Gammaproteobacteria</taxon>
        <taxon>Enterobacterales</taxon>
        <taxon>Enterobacteriaceae</taxon>
        <taxon>Salmonella</taxon>
    </lineage>
</organism>
<evidence type="ECO:0000313" key="4">
    <source>
        <dbReference type="EMBL" id="EBP4060791.1"/>
    </source>
</evidence>
<evidence type="ECO:0000259" key="3">
    <source>
        <dbReference type="Pfam" id="PF01979"/>
    </source>
</evidence>
<dbReference type="Gene3D" id="3.20.20.140">
    <property type="entry name" value="Metal-dependent hydrolases"/>
    <property type="match status" value="1"/>
</dbReference>
<gene>
    <name evidence="4" type="ORF">Z599_24240</name>
</gene>
<dbReference type="SUPFAM" id="SSF51338">
    <property type="entry name" value="Composite domain of metallo-dependent hydrolases"/>
    <property type="match status" value="1"/>
</dbReference>
<feature type="domain" description="Amidohydrolase-related" evidence="3">
    <location>
        <begin position="55"/>
        <end position="379"/>
    </location>
</feature>
<dbReference type="AlphaFoldDB" id="A0A5U3G5E7"/>
<dbReference type="GO" id="GO:0016810">
    <property type="term" value="F:hydrolase activity, acting on carbon-nitrogen (but not peptide) bonds"/>
    <property type="evidence" value="ECO:0007669"/>
    <property type="project" value="InterPro"/>
</dbReference>
<dbReference type="SUPFAM" id="SSF51556">
    <property type="entry name" value="Metallo-dependent hydrolases"/>
    <property type="match status" value="1"/>
</dbReference>
<sequence>MKSRFLIKNINYLNPVDFTLTTGNLIIDDGRICNIISSFDKNINVDDIIPADNYIVFPGLINAHVHPSKILYQGLYPRGVLSDILDLVHKNNKKETEEQQFYSSLCCLLNHLKHGVTTFGIFTSRPREDIRAVNTLNVRANICFSQNDTWNGEGTSPYITNIDDILHNYNMISGLYETNRVVVSPATSSELTASDRLISLYSEIAKEKKCKFFMHIHEGKDTVERYTIKNGNSAIEHLYRNKLISDMTCLIHSTSLSTLEKNMLYESRASLIHCPSSNLFVNSGQMDLGYFSSKNVVSLGTDAAMINPVDSLTFEALLAYNTIYNFDFDTQISAKKLLKMLTVDGARTLGLNKLGLIDIGFIADLIFFDKRDFTYPYVNTPLSLLTMLHRETPSKIMLDGCFLDFNTIKNSSPVLSKMFKYLNATRHI</sequence>
<dbReference type="EMBL" id="AAGLQK010000052">
    <property type="protein sequence ID" value="EBP4060791.1"/>
    <property type="molecule type" value="Genomic_DNA"/>
</dbReference>
<comment type="caution">
    <text evidence="4">The sequence shown here is derived from an EMBL/GenBank/DDBJ whole genome shotgun (WGS) entry which is preliminary data.</text>
</comment>
<dbReference type="PANTHER" id="PTHR43794">
    <property type="entry name" value="AMINOHYDROLASE SSNA-RELATED"/>
    <property type="match status" value="1"/>
</dbReference>
<dbReference type="InterPro" id="IPR006680">
    <property type="entry name" value="Amidohydro-rel"/>
</dbReference>
<dbReference type="PANTHER" id="PTHR43794:SF11">
    <property type="entry name" value="AMIDOHYDROLASE-RELATED DOMAIN-CONTAINING PROTEIN"/>
    <property type="match status" value="1"/>
</dbReference>
<name>A0A5U3G5E7_SALET</name>
<dbReference type="InterPro" id="IPR050287">
    <property type="entry name" value="MTA/SAH_deaminase"/>
</dbReference>
<evidence type="ECO:0000256" key="1">
    <source>
        <dbReference type="ARBA" id="ARBA00006745"/>
    </source>
</evidence>
<proteinExistence type="inferred from homology"/>
<protein>
    <submittedName>
        <fullName evidence="4">Amidohydrolase family protein</fullName>
    </submittedName>
</protein>
<accession>A0A5U3G5E7</accession>
<keyword evidence="2 4" id="KW-0378">Hydrolase</keyword>